<dbReference type="GO" id="GO:0006935">
    <property type="term" value="P:chemotaxis"/>
    <property type="evidence" value="ECO:0007669"/>
    <property type="project" value="InterPro"/>
</dbReference>
<comment type="similarity">
    <text evidence="2">Belongs to the methyl-accepting chemotaxis (MCP) protein family.</text>
</comment>
<dbReference type="Pfam" id="PF00015">
    <property type="entry name" value="MCPsignal"/>
    <property type="match status" value="1"/>
</dbReference>
<feature type="domain" description="Methyl-accepting transducer" evidence="6">
    <location>
        <begin position="279"/>
        <end position="536"/>
    </location>
</feature>
<evidence type="ECO:0000259" key="6">
    <source>
        <dbReference type="PROSITE" id="PS50111"/>
    </source>
</evidence>
<gene>
    <name evidence="8" type="ORF">F9B85_05365</name>
</gene>
<evidence type="ECO:0000256" key="1">
    <source>
        <dbReference type="ARBA" id="ARBA00023224"/>
    </source>
</evidence>
<dbReference type="Pfam" id="PF12729">
    <property type="entry name" value="4HB_MCP_1"/>
    <property type="match status" value="1"/>
</dbReference>
<keyword evidence="5" id="KW-0812">Transmembrane</keyword>
<dbReference type="PRINTS" id="PR00260">
    <property type="entry name" value="CHEMTRNSDUCR"/>
</dbReference>
<dbReference type="PROSITE" id="PS50885">
    <property type="entry name" value="HAMP"/>
    <property type="match status" value="1"/>
</dbReference>
<keyword evidence="5" id="KW-1133">Transmembrane helix</keyword>
<dbReference type="SMART" id="SM00304">
    <property type="entry name" value="HAMP"/>
    <property type="match status" value="1"/>
</dbReference>
<dbReference type="Proteomes" id="UP000468766">
    <property type="component" value="Unassembled WGS sequence"/>
</dbReference>
<dbReference type="PROSITE" id="PS50111">
    <property type="entry name" value="CHEMOTAXIS_TRANSDUC_2"/>
    <property type="match status" value="1"/>
</dbReference>
<dbReference type="GO" id="GO:0007165">
    <property type="term" value="P:signal transduction"/>
    <property type="evidence" value="ECO:0007669"/>
    <property type="project" value="UniProtKB-KW"/>
</dbReference>
<comment type="caution">
    <text evidence="8">The sequence shown here is derived from an EMBL/GenBank/DDBJ whole genome shotgun (WGS) entry which is preliminary data.</text>
</comment>
<dbReference type="InterPro" id="IPR004090">
    <property type="entry name" value="Chemotax_Me-accpt_rcpt"/>
</dbReference>
<dbReference type="PANTHER" id="PTHR32089">
    <property type="entry name" value="METHYL-ACCEPTING CHEMOTAXIS PROTEIN MCPB"/>
    <property type="match status" value="1"/>
</dbReference>
<organism evidence="8 9">
    <name type="scientific">Heliorestis acidaminivorans</name>
    <dbReference type="NCBI Taxonomy" id="553427"/>
    <lineage>
        <taxon>Bacteria</taxon>
        <taxon>Bacillati</taxon>
        <taxon>Bacillota</taxon>
        <taxon>Clostridia</taxon>
        <taxon>Eubacteriales</taxon>
        <taxon>Heliobacteriaceae</taxon>
        <taxon>Heliorestis</taxon>
    </lineage>
</organism>
<sequence>MKFRTRLLIAFSILILFTSVLGAFSYLSSQNMLERNHEFYNDRFIPIVDLTRVEEKLFEIRTNVLEMVVDSEESNRKSAVVEVRDNIKEIEQLIGKYEETYLIEEEQAGLVVWHKAWEDYKIVVEKNLTLVENNNIDSARAGALSGGKAFEEAKSAVFRLIEVNISRGEILHSESVRDGQQTITAAWMLSLLSIVLGVLIAIVVSRSVVIPLNALYEKINEIAEQGGDLTQKVSINSKDEVGQLAEAVNKLISKLRSIVADVAATAQDVSEKSQELAMNSDESSKATEQVAITIGEIAKGNQEVATAVNNSVSVLGQIQALASNTEVVVDNASIEAKKVENAIVLGQEKIDLQREMMDRNRAISITVAKAIGDLDDRSKSIQKIVQTISGIATQTTLLAFNAAIEAARAGESGRGFAVVADEVRKLAEESSQSTGEIITLIDGITSSITVAVTQVSEVESIVQEQSHSVEETKALFEEIKIAMTGMLKEISLMTLKSNEIMNSVDGLNKDMQNISAITEEASAGTEEVSASSEELTASIEQLSAMAAMLSEQGEKLKDMMAQFRY</sequence>
<dbReference type="SUPFAM" id="SSF58104">
    <property type="entry name" value="Methyl-accepting chemotaxis protein (MCP) signaling domain"/>
    <property type="match status" value="1"/>
</dbReference>
<evidence type="ECO:0000256" key="3">
    <source>
        <dbReference type="PROSITE-ProRule" id="PRU00284"/>
    </source>
</evidence>
<dbReference type="RefSeq" id="WP_151619302.1">
    <property type="nucleotide sequence ID" value="NZ_WBXO01000003.1"/>
</dbReference>
<feature type="coiled-coil region" evidence="4">
    <location>
        <begin position="80"/>
        <end position="107"/>
    </location>
</feature>
<accession>A0A6I0F444</accession>
<dbReference type="EMBL" id="WBXO01000003">
    <property type="protein sequence ID" value="KAB2953342.1"/>
    <property type="molecule type" value="Genomic_DNA"/>
</dbReference>
<evidence type="ECO:0000313" key="9">
    <source>
        <dbReference type="Proteomes" id="UP000468766"/>
    </source>
</evidence>
<protein>
    <submittedName>
        <fullName evidence="8">Methyl-accepting chemotaxis protein</fullName>
    </submittedName>
</protein>
<dbReference type="GO" id="GO:0004888">
    <property type="term" value="F:transmembrane signaling receptor activity"/>
    <property type="evidence" value="ECO:0007669"/>
    <property type="project" value="InterPro"/>
</dbReference>
<dbReference type="PANTHER" id="PTHR32089:SF112">
    <property type="entry name" value="LYSOZYME-LIKE PROTEIN-RELATED"/>
    <property type="match status" value="1"/>
</dbReference>
<dbReference type="SMART" id="SM00283">
    <property type="entry name" value="MA"/>
    <property type="match status" value="1"/>
</dbReference>
<evidence type="ECO:0000259" key="7">
    <source>
        <dbReference type="PROSITE" id="PS50885"/>
    </source>
</evidence>
<keyword evidence="5" id="KW-0472">Membrane</keyword>
<dbReference type="InterPro" id="IPR003660">
    <property type="entry name" value="HAMP_dom"/>
</dbReference>
<dbReference type="AlphaFoldDB" id="A0A6I0F444"/>
<evidence type="ECO:0000256" key="4">
    <source>
        <dbReference type="SAM" id="Coils"/>
    </source>
</evidence>
<dbReference type="OrthoDB" id="597657at2"/>
<dbReference type="InterPro" id="IPR024478">
    <property type="entry name" value="HlyB_4HB_MCP"/>
</dbReference>
<keyword evidence="4" id="KW-0175">Coiled coil</keyword>
<evidence type="ECO:0000313" key="8">
    <source>
        <dbReference type="EMBL" id="KAB2953342.1"/>
    </source>
</evidence>
<dbReference type="Gene3D" id="1.10.287.950">
    <property type="entry name" value="Methyl-accepting chemotaxis protein"/>
    <property type="match status" value="1"/>
</dbReference>
<feature type="domain" description="HAMP" evidence="7">
    <location>
        <begin position="206"/>
        <end position="260"/>
    </location>
</feature>
<dbReference type="Pfam" id="PF00672">
    <property type="entry name" value="HAMP"/>
    <property type="match status" value="1"/>
</dbReference>
<feature type="transmembrane region" description="Helical" evidence="5">
    <location>
        <begin position="185"/>
        <end position="204"/>
    </location>
</feature>
<reference evidence="8 9" key="1">
    <citation type="submission" date="2019-10" db="EMBL/GenBank/DDBJ databases">
        <title>Whole-genome sequence of the extremophile Heliorestis acidaminivorans DSM 24790.</title>
        <authorList>
            <person name="Kyndt J.A."/>
            <person name="Meyer T.E."/>
        </authorList>
    </citation>
    <scope>NUCLEOTIDE SEQUENCE [LARGE SCALE GENOMIC DNA]</scope>
    <source>
        <strain evidence="8 9">DSM 24790</strain>
    </source>
</reference>
<evidence type="ECO:0000256" key="2">
    <source>
        <dbReference type="ARBA" id="ARBA00029447"/>
    </source>
</evidence>
<keyword evidence="9" id="KW-1185">Reference proteome</keyword>
<evidence type="ECO:0000256" key="5">
    <source>
        <dbReference type="SAM" id="Phobius"/>
    </source>
</evidence>
<dbReference type="CDD" id="cd06225">
    <property type="entry name" value="HAMP"/>
    <property type="match status" value="1"/>
</dbReference>
<proteinExistence type="inferred from homology"/>
<dbReference type="GO" id="GO:0016020">
    <property type="term" value="C:membrane"/>
    <property type="evidence" value="ECO:0007669"/>
    <property type="project" value="InterPro"/>
</dbReference>
<keyword evidence="1 3" id="KW-0807">Transducer</keyword>
<dbReference type="InterPro" id="IPR004089">
    <property type="entry name" value="MCPsignal_dom"/>
</dbReference>
<name>A0A6I0F444_9FIRM</name>